<keyword evidence="4" id="KW-1185">Reference proteome</keyword>
<evidence type="ECO:0000313" key="3">
    <source>
        <dbReference type="EMBL" id="WVZ19318.1"/>
    </source>
</evidence>
<proteinExistence type="predicted"/>
<dbReference type="AlphaFoldDB" id="A0AAQ3P0U5"/>
<dbReference type="Pfam" id="PF13041">
    <property type="entry name" value="PPR_2"/>
    <property type="match status" value="1"/>
</dbReference>
<dbReference type="PANTHER" id="PTHR24015:SF548">
    <property type="entry name" value="OS08G0340900 PROTEIN"/>
    <property type="match status" value="1"/>
</dbReference>
<dbReference type="FunFam" id="1.25.40.10:FF:001822">
    <property type="entry name" value="Pentatricopeptide repeat-containing family protein"/>
    <property type="match status" value="1"/>
</dbReference>
<organism evidence="3 4">
    <name type="scientific">Vigna mungo</name>
    <name type="common">Black gram</name>
    <name type="synonym">Phaseolus mungo</name>
    <dbReference type="NCBI Taxonomy" id="3915"/>
    <lineage>
        <taxon>Eukaryota</taxon>
        <taxon>Viridiplantae</taxon>
        <taxon>Streptophyta</taxon>
        <taxon>Embryophyta</taxon>
        <taxon>Tracheophyta</taxon>
        <taxon>Spermatophyta</taxon>
        <taxon>Magnoliopsida</taxon>
        <taxon>eudicotyledons</taxon>
        <taxon>Gunneridae</taxon>
        <taxon>Pentapetalae</taxon>
        <taxon>rosids</taxon>
        <taxon>fabids</taxon>
        <taxon>Fabales</taxon>
        <taxon>Fabaceae</taxon>
        <taxon>Papilionoideae</taxon>
        <taxon>50 kb inversion clade</taxon>
        <taxon>NPAAA clade</taxon>
        <taxon>indigoferoid/millettioid clade</taxon>
        <taxon>Phaseoleae</taxon>
        <taxon>Vigna</taxon>
    </lineage>
</organism>
<feature type="repeat" description="PPR" evidence="2">
    <location>
        <begin position="353"/>
        <end position="383"/>
    </location>
</feature>
<dbReference type="NCBIfam" id="TIGR00756">
    <property type="entry name" value="PPR"/>
    <property type="match status" value="2"/>
</dbReference>
<dbReference type="EMBL" id="CP144699">
    <property type="protein sequence ID" value="WVZ19318.1"/>
    <property type="molecule type" value="Genomic_DNA"/>
</dbReference>
<dbReference type="Proteomes" id="UP001374535">
    <property type="component" value="Chromosome 2"/>
</dbReference>
<dbReference type="InterPro" id="IPR046960">
    <property type="entry name" value="PPR_At4g14850-like_plant"/>
</dbReference>
<sequence length="449" mass="50246">MRFLSLSFGGLCSHSRSENFQVVGVNFTEDAMFFIEFVLFCFGLGVLELPGDFVVEDDNGAERGMSGVNFELPISNSRYVCEHQCIQRNITIQSLLCKKNLSPYLPAREIKMRRYLKSREALIANPKYQLRLPNTQNNCHSQNINNHPRGLHDLVRLYLARNQIELARHLFDQIPNPNVVLWNMMIRAYAWTGPFHQSIHLYHRMLQLGLAGIAPNSSTIVSILPTIGQANALCQGKTVHAYSVRKIFSHDVVVATGLLDMYAKCHHLSYAQKIFNALNQKNEICWSAMIGGYVICDSMRDALALYDDMVYMHGLNPTPVILASTLRACANLTDLNKGKNLHCYMIKSGINSDTTVGNSLISMYAKCGTMDDALGFLDEMVIKDSVSYSAIISGCVQNGYAEKAVLIFRKMQLSGTDPDSATMIGNVLYRYLCLLNCSLPVASILKIEE</sequence>
<dbReference type="InterPro" id="IPR011990">
    <property type="entry name" value="TPR-like_helical_dom_sf"/>
</dbReference>
<dbReference type="GO" id="GO:0003723">
    <property type="term" value="F:RNA binding"/>
    <property type="evidence" value="ECO:0007669"/>
    <property type="project" value="InterPro"/>
</dbReference>
<keyword evidence="1" id="KW-0677">Repeat</keyword>
<evidence type="ECO:0008006" key="5">
    <source>
        <dbReference type="Google" id="ProtNLM"/>
    </source>
</evidence>
<protein>
    <recommendedName>
        <fullName evidence="5">Pentatricopeptide repeat-containing protein</fullName>
    </recommendedName>
</protein>
<dbReference type="PROSITE" id="PS51375">
    <property type="entry name" value="PPR"/>
    <property type="match status" value="3"/>
</dbReference>
<dbReference type="Gene3D" id="1.25.40.10">
    <property type="entry name" value="Tetratricopeptide repeat domain"/>
    <property type="match status" value="2"/>
</dbReference>
<dbReference type="FunFam" id="1.25.40.10:FF:000073">
    <property type="entry name" value="Pentatricopeptide repeat-containing protein chloroplastic"/>
    <property type="match status" value="1"/>
</dbReference>
<name>A0AAQ3P0U5_VIGMU</name>
<evidence type="ECO:0000313" key="4">
    <source>
        <dbReference type="Proteomes" id="UP001374535"/>
    </source>
</evidence>
<reference evidence="3 4" key="1">
    <citation type="journal article" date="2023" name="Life. Sci Alliance">
        <title>Evolutionary insights into 3D genome organization and epigenetic landscape of Vigna mungo.</title>
        <authorList>
            <person name="Junaid A."/>
            <person name="Singh B."/>
            <person name="Bhatia S."/>
        </authorList>
    </citation>
    <scope>NUCLEOTIDE SEQUENCE [LARGE SCALE GENOMIC DNA]</scope>
    <source>
        <strain evidence="3">Urdbean</strain>
    </source>
</reference>
<dbReference type="InterPro" id="IPR002885">
    <property type="entry name" value="PPR_rpt"/>
</dbReference>
<evidence type="ECO:0000256" key="1">
    <source>
        <dbReference type="ARBA" id="ARBA00022737"/>
    </source>
</evidence>
<gene>
    <name evidence="3" type="ORF">V8G54_006640</name>
</gene>
<accession>A0AAQ3P0U5</accession>
<dbReference type="Pfam" id="PF01535">
    <property type="entry name" value="PPR"/>
    <property type="match status" value="3"/>
</dbReference>
<feature type="repeat" description="PPR" evidence="2">
    <location>
        <begin position="178"/>
        <end position="212"/>
    </location>
</feature>
<feature type="repeat" description="PPR" evidence="2">
    <location>
        <begin position="384"/>
        <end position="418"/>
    </location>
</feature>
<dbReference type="GO" id="GO:0009451">
    <property type="term" value="P:RNA modification"/>
    <property type="evidence" value="ECO:0007669"/>
    <property type="project" value="InterPro"/>
</dbReference>
<dbReference type="PANTHER" id="PTHR24015">
    <property type="entry name" value="OS07G0578800 PROTEIN-RELATED"/>
    <property type="match status" value="1"/>
</dbReference>
<evidence type="ECO:0000256" key="2">
    <source>
        <dbReference type="PROSITE-ProRule" id="PRU00708"/>
    </source>
</evidence>